<dbReference type="Pfam" id="PF12762">
    <property type="entry name" value="DDE_Tnp_IS1595"/>
    <property type="match status" value="1"/>
</dbReference>
<sequence length="909" mass="103778">MFETSFRNNSSDEHQTLTSETELFNSRLSALQKIVSALLNDHGYPQPDKQDFESEVRNLESGLNKLSQKVAKEGSLNAGGKFEWIDSVLVKCLQDGNWLLVDNVNLCSPAVLDRLNALLEPGGVLTIGERGVGPDGQLVTITPHPGFRLFLSMDPHNGEISRAMRNRGVEIYLLGPQEEEYNSLDIRSLLYHAGLELQQQQDTLLAVHQEMRQISSGLDEPSISQLLQAAHLITQQISLGQPLYQAFLSSCSDIYVKSHVRSGIGSSGFRNFKQKLYLLLKETLKNSPIMQETLKDHAKDKLEMNTFTLTTHRMKEDAAFVTVKQEGSLLKVLMEEVVTMESEKKRAGSIMMDTDEVEHFSSTRVLDGLFDVCKANITGGIETSMMNIENLVPVFILMFYETASLNDIHLRHEWLMKLISKLKRKNNGAHIQYFFMKLQMMCEFFKRTLNEISSSSWKLHECLVKCIDIAHDLPWDIRWLPNVERFCNHNNEAECSLCASLNKLSLLLAFAAKKIQSEKPTEEALSCKRRSLKVLEYSTAVMQGTLTDDITNHCVVTKFTPLIHQFDNCLEAVLKSEKTSLSVAQFGSFYEVLAWRFRFSGLGEMQLISSERQESGRKSANLVEEVVSKLSVHYNWLKKWTIPELQRLLDEDEVLKKSNAVKELECTLKVIDASMEVSSSALLPIGKKVKNIMGQPVPHVSSKQAELWKHIQRLSEQLCVWQSNFTSRSKSSALISFLQTQTGMKARLNLINAYCLLSSEESIDQGGEGHIVELDETHVYTRKYKRGRLLKNEKNSVWVFGGIDRETKESFVLKVEKRDKNTLIPIIKSFIKPHTKIMTDGWKSYSDLKDEGYIHEVVNHSIEFVLEDDRSVHTQKVERMWKTLKSVLKREGRESKNDHLYVFEFLYRE</sequence>
<dbReference type="SMART" id="SM01126">
    <property type="entry name" value="DDE_Tnp_IS1595"/>
    <property type="match status" value="1"/>
</dbReference>
<dbReference type="InterPro" id="IPR024445">
    <property type="entry name" value="Tnp_ISXO2-like"/>
</dbReference>
<feature type="domain" description="ISXO2-like transposase" evidence="3">
    <location>
        <begin position="766"/>
        <end position="908"/>
    </location>
</feature>
<accession>A0ABQ8SZZ4</accession>
<evidence type="ECO:0000259" key="3">
    <source>
        <dbReference type="SMART" id="SM01126"/>
    </source>
</evidence>
<dbReference type="PANTHER" id="PTHR48103:SF2">
    <property type="entry name" value="MIDASIN"/>
    <property type="match status" value="1"/>
</dbReference>
<dbReference type="SUPFAM" id="SSF52540">
    <property type="entry name" value="P-loop containing nucleoside triphosphate hydrolases"/>
    <property type="match status" value="1"/>
</dbReference>
<comment type="caution">
    <text evidence="4">The sequence shown here is derived from an EMBL/GenBank/DDBJ whole genome shotgun (WGS) entry which is preliminary data.</text>
</comment>
<protein>
    <recommendedName>
        <fullName evidence="3">ISXO2-like transposase domain-containing protein</fullName>
    </recommendedName>
</protein>
<dbReference type="InterPro" id="IPR011704">
    <property type="entry name" value="ATPase_dyneun-rel_AAA"/>
</dbReference>
<dbReference type="Gene3D" id="3.40.50.300">
    <property type="entry name" value="P-loop containing nucleotide triphosphate hydrolases"/>
    <property type="match status" value="1"/>
</dbReference>
<dbReference type="InterPro" id="IPR027417">
    <property type="entry name" value="P-loop_NTPase"/>
</dbReference>
<keyword evidence="5" id="KW-1185">Reference proteome</keyword>
<proteinExistence type="predicted"/>
<evidence type="ECO:0000256" key="1">
    <source>
        <dbReference type="ARBA" id="ARBA00022741"/>
    </source>
</evidence>
<name>A0ABQ8SZZ4_PERAM</name>
<evidence type="ECO:0000313" key="5">
    <source>
        <dbReference type="Proteomes" id="UP001148838"/>
    </source>
</evidence>
<evidence type="ECO:0000256" key="2">
    <source>
        <dbReference type="ARBA" id="ARBA00022840"/>
    </source>
</evidence>
<dbReference type="Proteomes" id="UP001148838">
    <property type="component" value="Unassembled WGS sequence"/>
</dbReference>
<dbReference type="NCBIfam" id="NF033547">
    <property type="entry name" value="transpos_IS1595"/>
    <property type="match status" value="1"/>
</dbReference>
<organism evidence="4 5">
    <name type="scientific">Periplaneta americana</name>
    <name type="common">American cockroach</name>
    <name type="synonym">Blatta americana</name>
    <dbReference type="NCBI Taxonomy" id="6978"/>
    <lineage>
        <taxon>Eukaryota</taxon>
        <taxon>Metazoa</taxon>
        <taxon>Ecdysozoa</taxon>
        <taxon>Arthropoda</taxon>
        <taxon>Hexapoda</taxon>
        <taxon>Insecta</taxon>
        <taxon>Pterygota</taxon>
        <taxon>Neoptera</taxon>
        <taxon>Polyneoptera</taxon>
        <taxon>Dictyoptera</taxon>
        <taxon>Blattodea</taxon>
        <taxon>Blattoidea</taxon>
        <taxon>Blattidae</taxon>
        <taxon>Blattinae</taxon>
        <taxon>Periplaneta</taxon>
    </lineage>
</organism>
<dbReference type="EMBL" id="JAJSOF020000019">
    <property type="protein sequence ID" value="KAJ4439020.1"/>
    <property type="molecule type" value="Genomic_DNA"/>
</dbReference>
<dbReference type="PANTHER" id="PTHR48103">
    <property type="entry name" value="MIDASIN-RELATED"/>
    <property type="match status" value="1"/>
</dbReference>
<reference evidence="4 5" key="1">
    <citation type="journal article" date="2022" name="Allergy">
        <title>Genome assembly and annotation of Periplaneta americana reveal a comprehensive cockroach allergen profile.</title>
        <authorList>
            <person name="Wang L."/>
            <person name="Xiong Q."/>
            <person name="Saelim N."/>
            <person name="Wang L."/>
            <person name="Nong W."/>
            <person name="Wan A.T."/>
            <person name="Shi M."/>
            <person name="Liu X."/>
            <person name="Cao Q."/>
            <person name="Hui J.H.L."/>
            <person name="Sookrung N."/>
            <person name="Leung T.F."/>
            <person name="Tungtrongchitr A."/>
            <person name="Tsui S.K.W."/>
        </authorList>
    </citation>
    <scope>NUCLEOTIDE SEQUENCE [LARGE SCALE GENOMIC DNA]</scope>
    <source>
        <strain evidence="4">PWHHKU_190912</strain>
    </source>
</reference>
<keyword evidence="1" id="KW-0547">Nucleotide-binding</keyword>
<keyword evidence="2" id="KW-0067">ATP-binding</keyword>
<gene>
    <name evidence="4" type="ORF">ANN_14976</name>
</gene>
<evidence type="ECO:0000313" key="4">
    <source>
        <dbReference type="EMBL" id="KAJ4439020.1"/>
    </source>
</evidence>
<dbReference type="Pfam" id="PF07728">
    <property type="entry name" value="AAA_5"/>
    <property type="match status" value="1"/>
</dbReference>